<organism evidence="3 4">
    <name type="scientific">Ectobacillus funiculus</name>
    <dbReference type="NCBI Taxonomy" id="137993"/>
    <lineage>
        <taxon>Bacteria</taxon>
        <taxon>Bacillati</taxon>
        <taxon>Bacillota</taxon>
        <taxon>Bacilli</taxon>
        <taxon>Bacillales</taxon>
        <taxon>Bacillaceae</taxon>
        <taxon>Ectobacillus</taxon>
    </lineage>
</organism>
<sequence length="473" mass="55485">MSLTYNKKVPVFFTREEECMLDGQSKICNWLYNQLLAACQKDYKENKNELKLLEGRNLRNYGVSLKGKHLFLNTVFSSVLKDPAERLLKAFTSFFKGNTGYPHFRSWKKKWYSLIYDEPNKGWELQRDGTKLSISLGDIPGLPKEKGKRNPSIIGKLGETVVLKEGEVFKTLRICKQQGNKFYAIFTVERCSQEELAWKEVMSAYRKECNLAKKEKRKKPEKPKLEEKQMKLPTDISWIALDPNHKNFFVGVDHEGNSIEFTKLQMIKYWDTTIDTLKSLRDVCEKNYKKRKTKHGSSYTVHSSRWNRVNKALNIAYHKRREQIKTALYSIAHELYQRYDLVIIGDYTPTNGTTRFDNMKRSMLNQEKIGEFRRILEWVAAKLQKHYIMVNERNTTKECCVCGHMKKKDPDIRNFTCEKCETILKRDTNSAVNIGKKTGYFLDINAHKHKLNHFSFTGYAVFGRKISWLSTHL</sequence>
<dbReference type="RefSeq" id="WP_379951472.1">
    <property type="nucleotide sequence ID" value="NZ_JBHMAF010000189.1"/>
</dbReference>
<comment type="caution">
    <text evidence="3">The sequence shown here is derived from an EMBL/GenBank/DDBJ whole genome shotgun (WGS) entry which is preliminary data.</text>
</comment>
<dbReference type="EMBL" id="JBHMAF010000189">
    <property type="protein sequence ID" value="MFB9761282.1"/>
    <property type="molecule type" value="Genomic_DNA"/>
</dbReference>
<protein>
    <submittedName>
        <fullName evidence="3">RNA-guided endonuclease InsQ/TnpB family protein</fullName>
    </submittedName>
</protein>
<keyword evidence="3" id="KW-0255">Endonuclease</keyword>
<dbReference type="Pfam" id="PF07282">
    <property type="entry name" value="Cas12f1-like_TNB"/>
    <property type="match status" value="1"/>
</dbReference>
<dbReference type="NCBIfam" id="NF040570">
    <property type="entry name" value="guided_TnpB"/>
    <property type="match status" value="1"/>
</dbReference>
<gene>
    <name evidence="3" type="ORF">ACFFMS_23825</name>
</gene>
<dbReference type="InterPro" id="IPR010095">
    <property type="entry name" value="Cas12f1-like_TNB"/>
</dbReference>
<evidence type="ECO:0000313" key="4">
    <source>
        <dbReference type="Proteomes" id="UP001589609"/>
    </source>
</evidence>
<proteinExistence type="predicted"/>
<evidence type="ECO:0000313" key="3">
    <source>
        <dbReference type="EMBL" id="MFB9761282.1"/>
    </source>
</evidence>
<reference evidence="3 4" key="1">
    <citation type="submission" date="2024-09" db="EMBL/GenBank/DDBJ databases">
        <authorList>
            <person name="Sun Q."/>
            <person name="Mori K."/>
        </authorList>
    </citation>
    <scope>NUCLEOTIDE SEQUENCE [LARGE SCALE GENOMIC DNA]</scope>
    <source>
        <strain evidence="3 4">JCM 11201</strain>
    </source>
</reference>
<keyword evidence="1" id="KW-0238">DNA-binding</keyword>
<name>A0ABV5WL22_9BACI</name>
<keyword evidence="3" id="KW-0540">Nuclease</keyword>
<keyword evidence="3" id="KW-0378">Hydrolase</keyword>
<evidence type="ECO:0000259" key="2">
    <source>
        <dbReference type="Pfam" id="PF07282"/>
    </source>
</evidence>
<dbReference type="Proteomes" id="UP001589609">
    <property type="component" value="Unassembled WGS sequence"/>
</dbReference>
<evidence type="ECO:0000256" key="1">
    <source>
        <dbReference type="ARBA" id="ARBA00023125"/>
    </source>
</evidence>
<accession>A0ABV5WL22</accession>
<keyword evidence="4" id="KW-1185">Reference proteome</keyword>
<feature type="domain" description="Cas12f1-like TNB" evidence="2">
    <location>
        <begin position="370"/>
        <end position="434"/>
    </location>
</feature>
<dbReference type="GO" id="GO:0004519">
    <property type="term" value="F:endonuclease activity"/>
    <property type="evidence" value="ECO:0007669"/>
    <property type="project" value="UniProtKB-KW"/>
</dbReference>